<sequence length="171" mass="19362">MYDVSSGLPKVLWGEAVMTASYIVNRTPLIVLDGKIPEQMWSRESPNYSLLRTFGCAAYSHQSVGKLEARAQKCVFLSYPDGVKGYRLWEKEEKEFKIITSRDVTFNEYNMPCIADKGSDESSSENSTRFHLETDFPSDLNQHQNAAASDVDSNEVDEGQPEREVITSFRC</sequence>
<dbReference type="InterPro" id="IPR039537">
    <property type="entry name" value="Retrotran_Ty1/copia-like"/>
</dbReference>
<dbReference type="PANTHER" id="PTHR42648">
    <property type="entry name" value="TRANSPOSASE, PUTATIVE-RELATED"/>
    <property type="match status" value="1"/>
</dbReference>
<evidence type="ECO:0000256" key="1">
    <source>
        <dbReference type="SAM" id="MobiDB-lite"/>
    </source>
</evidence>
<dbReference type="PANTHER" id="PTHR42648:SF28">
    <property type="entry name" value="TRANSPOSON-ENCODED PROTEIN WITH RIBONUCLEASE H-LIKE AND RETROVIRUS ZINC FINGER-LIKE DOMAINS"/>
    <property type="match status" value="1"/>
</dbReference>
<dbReference type="AlphaFoldDB" id="A0ABD1PEF3"/>
<dbReference type="InterPro" id="IPR057670">
    <property type="entry name" value="SH3_retrovirus"/>
</dbReference>
<name>A0ABD1PEF3_9LAMI</name>
<keyword evidence="4" id="KW-1185">Reference proteome</keyword>
<feature type="region of interest" description="Disordered" evidence="1">
    <location>
        <begin position="116"/>
        <end position="171"/>
    </location>
</feature>
<accession>A0ABD1PEF3</accession>
<reference evidence="4" key="1">
    <citation type="submission" date="2024-07" db="EMBL/GenBank/DDBJ databases">
        <title>Two chromosome-level genome assemblies of Korean endemic species Abeliophyllum distichum and Forsythia ovata (Oleaceae).</title>
        <authorList>
            <person name="Jang H."/>
        </authorList>
    </citation>
    <scope>NUCLEOTIDE SEQUENCE [LARGE SCALE GENOMIC DNA]</scope>
</reference>
<protein>
    <submittedName>
        <fullName evidence="3">Integrase catalytic domain-containing protein</fullName>
    </submittedName>
</protein>
<dbReference type="Proteomes" id="UP001604336">
    <property type="component" value="Unassembled WGS sequence"/>
</dbReference>
<evidence type="ECO:0000313" key="4">
    <source>
        <dbReference type="Proteomes" id="UP001604336"/>
    </source>
</evidence>
<evidence type="ECO:0000259" key="2">
    <source>
        <dbReference type="Pfam" id="PF25597"/>
    </source>
</evidence>
<gene>
    <name evidence="3" type="ORF">Adt_45657</name>
</gene>
<proteinExistence type="predicted"/>
<comment type="caution">
    <text evidence="3">The sequence shown here is derived from an EMBL/GenBank/DDBJ whole genome shotgun (WGS) entry which is preliminary data.</text>
</comment>
<organism evidence="3 4">
    <name type="scientific">Abeliophyllum distichum</name>
    <dbReference type="NCBI Taxonomy" id="126358"/>
    <lineage>
        <taxon>Eukaryota</taxon>
        <taxon>Viridiplantae</taxon>
        <taxon>Streptophyta</taxon>
        <taxon>Embryophyta</taxon>
        <taxon>Tracheophyta</taxon>
        <taxon>Spermatophyta</taxon>
        <taxon>Magnoliopsida</taxon>
        <taxon>eudicotyledons</taxon>
        <taxon>Gunneridae</taxon>
        <taxon>Pentapetalae</taxon>
        <taxon>asterids</taxon>
        <taxon>lamiids</taxon>
        <taxon>Lamiales</taxon>
        <taxon>Oleaceae</taxon>
        <taxon>Forsythieae</taxon>
        <taxon>Abeliophyllum</taxon>
    </lineage>
</organism>
<evidence type="ECO:0000313" key="3">
    <source>
        <dbReference type="EMBL" id="KAL2462237.1"/>
    </source>
</evidence>
<feature type="domain" description="Retroviral polymerase SH3-like" evidence="2">
    <location>
        <begin position="56"/>
        <end position="109"/>
    </location>
</feature>
<dbReference type="Pfam" id="PF25597">
    <property type="entry name" value="SH3_retrovirus"/>
    <property type="match status" value="1"/>
</dbReference>
<dbReference type="EMBL" id="JBFOLK010000014">
    <property type="protein sequence ID" value="KAL2462237.1"/>
    <property type="molecule type" value="Genomic_DNA"/>
</dbReference>